<gene>
    <name evidence="2" type="ORF">AAG747_24495</name>
</gene>
<sequence>MLNKKAFDGYFFEIQSETNGFFSDKWLYFMVVFDLVNILVGIFYYFPLMEQAKCAKQEFRRLV</sequence>
<evidence type="ECO:0000256" key="1">
    <source>
        <dbReference type="SAM" id="Phobius"/>
    </source>
</evidence>
<comment type="caution">
    <text evidence="2">The sequence shown here is derived from an EMBL/GenBank/DDBJ whole genome shotgun (WGS) entry which is preliminary data.</text>
</comment>
<dbReference type="Proteomes" id="UP001403385">
    <property type="component" value="Unassembled WGS sequence"/>
</dbReference>
<protein>
    <submittedName>
        <fullName evidence="2">Uncharacterized protein</fullName>
    </submittedName>
</protein>
<keyword evidence="1" id="KW-0812">Transmembrane</keyword>
<proteinExistence type="predicted"/>
<keyword evidence="1" id="KW-1133">Transmembrane helix</keyword>
<evidence type="ECO:0000313" key="2">
    <source>
        <dbReference type="EMBL" id="MEN7551104.1"/>
    </source>
</evidence>
<feature type="transmembrane region" description="Helical" evidence="1">
    <location>
        <begin position="26"/>
        <end position="46"/>
    </location>
</feature>
<reference evidence="2 3" key="1">
    <citation type="submission" date="2024-04" db="EMBL/GenBank/DDBJ databases">
        <title>Novel genus in family Flammeovirgaceae.</title>
        <authorList>
            <person name="Nguyen T.H."/>
            <person name="Vuong T.Q."/>
            <person name="Le H."/>
            <person name="Kim S.-G."/>
        </authorList>
    </citation>
    <scope>NUCLEOTIDE SEQUENCE [LARGE SCALE GENOMIC DNA]</scope>
    <source>
        <strain evidence="2 3">JCM 23209</strain>
    </source>
</reference>
<evidence type="ECO:0000313" key="3">
    <source>
        <dbReference type="Proteomes" id="UP001403385"/>
    </source>
</evidence>
<accession>A0AAW9SFK4</accession>
<dbReference type="EMBL" id="JBDKWZ010000019">
    <property type="protein sequence ID" value="MEN7551104.1"/>
    <property type="molecule type" value="Genomic_DNA"/>
</dbReference>
<name>A0AAW9SFK4_9BACT</name>
<keyword evidence="3" id="KW-1185">Reference proteome</keyword>
<dbReference type="RefSeq" id="WP_346823886.1">
    <property type="nucleotide sequence ID" value="NZ_JBDKWZ010000019.1"/>
</dbReference>
<dbReference type="AlphaFoldDB" id="A0AAW9SFK4"/>
<keyword evidence="1" id="KW-0472">Membrane</keyword>
<organism evidence="2 3">
    <name type="scientific">Rapidithrix thailandica</name>
    <dbReference type="NCBI Taxonomy" id="413964"/>
    <lineage>
        <taxon>Bacteria</taxon>
        <taxon>Pseudomonadati</taxon>
        <taxon>Bacteroidota</taxon>
        <taxon>Cytophagia</taxon>
        <taxon>Cytophagales</taxon>
        <taxon>Flammeovirgaceae</taxon>
        <taxon>Rapidithrix</taxon>
    </lineage>
</organism>